<keyword evidence="1" id="KW-0175">Coiled coil</keyword>
<dbReference type="RefSeq" id="WP_281908509.1">
    <property type="nucleotide sequence ID" value="NZ_AP026966.1"/>
</dbReference>
<feature type="coiled-coil region" evidence="1">
    <location>
        <begin position="36"/>
        <end position="63"/>
    </location>
</feature>
<reference evidence="2" key="1">
    <citation type="submission" date="2022-11" db="EMBL/GenBank/DDBJ databases">
        <title>Isolation and characterization of PLA-degrading bacterium Massilia sp. from Antarctic soil.</title>
        <authorList>
            <person name="Sato K."/>
            <person name="Gomez-Fuentes C."/>
            <person name="Ahmad S.A."/>
            <person name="Zulkharnain A."/>
        </authorList>
    </citation>
    <scope>NUCLEOTIDE SEQUENCE</scope>
    <source>
        <strain evidence="2">N-3</strain>
    </source>
</reference>
<evidence type="ECO:0000256" key="1">
    <source>
        <dbReference type="SAM" id="Coils"/>
    </source>
</evidence>
<evidence type="ECO:0008006" key="4">
    <source>
        <dbReference type="Google" id="ProtNLM"/>
    </source>
</evidence>
<sequence length="335" mass="34167">MPLPLLLVGAAVLAGGYGVKKGIDAKSDFNKADSLNNQAKSIFNDATSELESARDKAQRALTQLGKLKFSVYETKLIPFVDTFKQIKNIDFQDQKLKDEFKLAGVSGNDLRAIERSALDMQGIVTGGVTALGAGGLAGLAAYGGVGALASTAGGTAIAGLSGAAATNATLAWLGGGALSAGGFGMAGGAAVLGGIVAGPVLAVGGMMLAAKAEEARLNASSNLSKARVAAEEMKTAALATAALEKRFKEIISVLKELDRHFEPLLAGLQRRVAAGKDYSRYSAADRTGVMMAAAMAKTIKNVLEAPLIDKDGALTAASRTVIASAKEQLAALERA</sequence>
<evidence type="ECO:0000313" key="3">
    <source>
        <dbReference type="Proteomes" id="UP001163336"/>
    </source>
</evidence>
<organism evidence="2 3">
    <name type="scientific">Massilia varians</name>
    <dbReference type="NCBI Taxonomy" id="457921"/>
    <lineage>
        <taxon>Bacteria</taxon>
        <taxon>Pseudomonadati</taxon>
        <taxon>Pseudomonadota</taxon>
        <taxon>Betaproteobacteria</taxon>
        <taxon>Burkholderiales</taxon>
        <taxon>Oxalobacteraceae</taxon>
        <taxon>Telluria group</taxon>
        <taxon>Massilia</taxon>
    </lineage>
</organism>
<name>A0ABM8C8T5_9BURK</name>
<keyword evidence="3" id="KW-1185">Reference proteome</keyword>
<dbReference type="EMBL" id="AP026966">
    <property type="protein sequence ID" value="BDT59692.1"/>
    <property type="molecule type" value="Genomic_DNA"/>
</dbReference>
<gene>
    <name evidence="2" type="ORF">MasN3_31860</name>
</gene>
<protein>
    <recommendedName>
        <fullName evidence="4">Chemotaxis protein</fullName>
    </recommendedName>
</protein>
<dbReference type="Proteomes" id="UP001163336">
    <property type="component" value="Chromosome"/>
</dbReference>
<accession>A0ABM8C8T5</accession>
<proteinExistence type="predicted"/>
<evidence type="ECO:0000313" key="2">
    <source>
        <dbReference type="EMBL" id="BDT59692.1"/>
    </source>
</evidence>